<sequence>MTLHLSQPPAGALRAALSALAPEAALSPPSAAVLRRGAGRPRPLLALPVHALRGPAPRLAGADCTGWRFLLSGGGPEDAAPAPCGHDGCTGGSRSADGGPEYGPEYGPLAVGEFTEDGLDGVVASAEVVNGPDGPVFSHLSAGPFLDSTVRALRQAWQLTHGTPVRYEPRLLPLPEHYASALWLHGGQPGEDLLIPLAPSPLGVAAHQALPAAELLARLERSPAARPTALIG</sequence>
<name>A0A3N4RLU8_9ACTN</name>
<dbReference type="RefSeq" id="WP_123820848.1">
    <property type="nucleotide sequence ID" value="NZ_RKQG01000002.1"/>
</dbReference>
<reference evidence="1 2" key="1">
    <citation type="submission" date="2018-11" db="EMBL/GenBank/DDBJ databases">
        <title>Sequencing the genomes of 1000 actinobacteria strains.</title>
        <authorList>
            <person name="Klenk H.-P."/>
        </authorList>
    </citation>
    <scope>NUCLEOTIDE SEQUENCE [LARGE SCALE GENOMIC DNA]</scope>
    <source>
        <strain evidence="1 2">DSM 44781</strain>
    </source>
</reference>
<gene>
    <name evidence="1" type="ORF">EDD38_6512</name>
</gene>
<organism evidence="1 2">
    <name type="scientific">Kitasatospora cineracea</name>
    <dbReference type="NCBI Taxonomy" id="88074"/>
    <lineage>
        <taxon>Bacteria</taxon>
        <taxon>Bacillati</taxon>
        <taxon>Actinomycetota</taxon>
        <taxon>Actinomycetes</taxon>
        <taxon>Kitasatosporales</taxon>
        <taxon>Streptomycetaceae</taxon>
        <taxon>Kitasatospora</taxon>
    </lineage>
</organism>
<comment type="caution">
    <text evidence="1">The sequence shown here is derived from an EMBL/GenBank/DDBJ whole genome shotgun (WGS) entry which is preliminary data.</text>
</comment>
<dbReference type="Proteomes" id="UP000266906">
    <property type="component" value="Unassembled WGS sequence"/>
</dbReference>
<evidence type="ECO:0000313" key="2">
    <source>
        <dbReference type="Proteomes" id="UP000266906"/>
    </source>
</evidence>
<dbReference type="AlphaFoldDB" id="A0A3N4RLU8"/>
<dbReference type="EMBL" id="RKQG01000002">
    <property type="protein sequence ID" value="RPE29357.1"/>
    <property type="molecule type" value="Genomic_DNA"/>
</dbReference>
<evidence type="ECO:0000313" key="1">
    <source>
        <dbReference type="EMBL" id="RPE29357.1"/>
    </source>
</evidence>
<protein>
    <submittedName>
        <fullName evidence="1">Uncharacterized protein</fullName>
    </submittedName>
</protein>
<accession>A0A3N4RLU8</accession>
<proteinExistence type="predicted"/>
<keyword evidence="2" id="KW-1185">Reference proteome</keyword>